<dbReference type="GO" id="GO:0001867">
    <property type="term" value="P:complement activation, lectin pathway"/>
    <property type="evidence" value="ECO:0007669"/>
    <property type="project" value="UniProtKB-KW"/>
</dbReference>
<evidence type="ECO:0000256" key="18">
    <source>
        <dbReference type="SAM" id="SignalP"/>
    </source>
</evidence>
<evidence type="ECO:0000256" key="4">
    <source>
        <dbReference type="ARBA" id="ARBA00022588"/>
    </source>
</evidence>
<evidence type="ECO:0000256" key="9">
    <source>
        <dbReference type="ARBA" id="ARBA00022859"/>
    </source>
</evidence>
<evidence type="ECO:0000313" key="20">
    <source>
        <dbReference type="Proteomes" id="UP000504623"/>
    </source>
</evidence>
<feature type="region of interest" description="Disordered" evidence="17">
    <location>
        <begin position="43"/>
        <end position="102"/>
    </location>
</feature>
<dbReference type="GO" id="GO:0005581">
    <property type="term" value="C:collagen trimer"/>
    <property type="evidence" value="ECO:0007669"/>
    <property type="project" value="UniProtKB-KW"/>
</dbReference>
<keyword evidence="13" id="KW-0176">Collagen</keyword>
<dbReference type="InterPro" id="IPR051077">
    <property type="entry name" value="Ca-dependent_lectin"/>
</dbReference>
<evidence type="ECO:0000256" key="2">
    <source>
        <dbReference type="ARBA" id="ARBA00021805"/>
    </source>
</evidence>
<evidence type="ECO:0000256" key="6">
    <source>
        <dbReference type="ARBA" id="ARBA00022734"/>
    </source>
</evidence>
<keyword evidence="12" id="KW-0175">Coiled coil</keyword>
<evidence type="ECO:0000256" key="17">
    <source>
        <dbReference type="SAM" id="MobiDB-lite"/>
    </source>
</evidence>
<dbReference type="PROSITE" id="PS00615">
    <property type="entry name" value="C_TYPE_LECTIN_1"/>
    <property type="match status" value="1"/>
</dbReference>
<evidence type="ECO:0000256" key="5">
    <source>
        <dbReference type="ARBA" id="ARBA00022729"/>
    </source>
</evidence>
<keyword evidence="4" id="KW-0399">Innate immunity</keyword>
<keyword evidence="16" id="KW-0379">Hydroxylation</keyword>
<dbReference type="InterPro" id="IPR016187">
    <property type="entry name" value="CTDL_fold"/>
</dbReference>
<evidence type="ECO:0000259" key="19">
    <source>
        <dbReference type="PROSITE" id="PS50041"/>
    </source>
</evidence>
<keyword evidence="3" id="KW-0964">Secreted</keyword>
<evidence type="ECO:0000256" key="11">
    <source>
        <dbReference type="ARBA" id="ARBA00023035"/>
    </source>
</evidence>
<evidence type="ECO:0000256" key="1">
    <source>
        <dbReference type="ARBA" id="ARBA00004613"/>
    </source>
</evidence>
<dbReference type="GO" id="GO:0006958">
    <property type="term" value="P:complement activation, classical pathway"/>
    <property type="evidence" value="ECO:0007669"/>
    <property type="project" value="UniProtKB-KW"/>
</dbReference>
<dbReference type="PANTHER" id="PTHR24024:SF34">
    <property type="entry name" value="MANNOSE-BINDING PROTEIN C"/>
    <property type="match status" value="1"/>
</dbReference>
<dbReference type="GO" id="GO:0005537">
    <property type="term" value="F:D-mannose binding"/>
    <property type="evidence" value="ECO:0007669"/>
    <property type="project" value="UniProtKB-KW"/>
</dbReference>
<feature type="domain" description="C-type lectin" evidence="19">
    <location>
        <begin position="127"/>
        <end position="238"/>
    </location>
</feature>
<dbReference type="Proteomes" id="UP000504623">
    <property type="component" value="Unplaced"/>
</dbReference>
<dbReference type="GeneID" id="102828452"/>
<evidence type="ECO:0000256" key="7">
    <source>
        <dbReference type="ARBA" id="ARBA00022737"/>
    </source>
</evidence>
<dbReference type="Pfam" id="PF01391">
    <property type="entry name" value="Collagen"/>
    <property type="match status" value="1"/>
</dbReference>
<dbReference type="Pfam" id="PF00059">
    <property type="entry name" value="Lectin_C"/>
    <property type="match status" value="1"/>
</dbReference>
<gene>
    <name evidence="21" type="primary">LOC102828452</name>
</gene>
<dbReference type="PANTHER" id="PTHR24024">
    <property type="entry name" value="PULMONARY SURFACTANT-ASSOCIATED PROTEIN A"/>
    <property type="match status" value="1"/>
</dbReference>
<dbReference type="GO" id="GO:0005771">
    <property type="term" value="C:multivesicular body"/>
    <property type="evidence" value="ECO:0007669"/>
    <property type="project" value="TreeGrafter"/>
</dbReference>
<keyword evidence="6" id="KW-0430">Lectin</keyword>
<feature type="compositionally biased region" description="Basic and acidic residues" evidence="17">
    <location>
        <begin position="86"/>
        <end position="95"/>
    </location>
</feature>
<dbReference type="SUPFAM" id="SSF56436">
    <property type="entry name" value="C-type lectin-like"/>
    <property type="match status" value="1"/>
</dbReference>
<dbReference type="OrthoDB" id="10255512at2759"/>
<keyword evidence="7" id="KW-0677">Repeat</keyword>
<sequence length="241" mass="25439">MFLLSSFPLLLLSVVTASCSEKGICEEASKTCHVVTCASPGMNGLPGPKGEKGETGQGLRGLQGPPGKLGPAGNPGPPGLPGIKGTKGDPGHSSDYDSSLAASEREALRSELRRVNTYLTFSLGKKVGKKLFLSSGEIMTFERGKVLCAQNGASMATPQNDAENTAIQNVAKDECFLGITDEVTEGKFVDLTGRPQTYTRWNDGEPNDTGSNEDCTILLKSGKWNDVTCSSSFLVVCEFPI</sequence>
<feature type="signal peptide" evidence="18">
    <location>
        <begin position="1"/>
        <end position="17"/>
    </location>
</feature>
<name>A0A9B0WGB8_CHRAS</name>
<evidence type="ECO:0000256" key="14">
    <source>
        <dbReference type="ARBA" id="ARBA00023153"/>
    </source>
</evidence>
<dbReference type="InterPro" id="IPR008160">
    <property type="entry name" value="Collagen"/>
</dbReference>
<evidence type="ECO:0000256" key="3">
    <source>
        <dbReference type="ARBA" id="ARBA00022525"/>
    </source>
</evidence>
<evidence type="ECO:0000256" key="10">
    <source>
        <dbReference type="ARBA" id="ARBA00022875"/>
    </source>
</evidence>
<evidence type="ECO:0000256" key="16">
    <source>
        <dbReference type="ARBA" id="ARBA00023278"/>
    </source>
</evidence>
<comment type="subcellular location">
    <subcellularLocation>
        <location evidence="1">Secreted</location>
    </subcellularLocation>
</comment>
<dbReference type="InterPro" id="IPR018378">
    <property type="entry name" value="C-type_lectin_CS"/>
</dbReference>
<dbReference type="PROSITE" id="PS50041">
    <property type="entry name" value="C_TYPE_LECTIN_2"/>
    <property type="match status" value="1"/>
</dbReference>
<keyword evidence="8" id="KW-0106">Calcium</keyword>
<keyword evidence="11" id="KW-0465">Mannose-binding</keyword>
<keyword evidence="10" id="KW-0180">Complement pathway</keyword>
<dbReference type="Gene3D" id="3.10.100.10">
    <property type="entry name" value="Mannose-Binding Protein A, subunit A"/>
    <property type="match status" value="1"/>
</dbReference>
<feature type="chain" id="PRO_5039709530" description="Mannose-binding protein C" evidence="18">
    <location>
        <begin position="18"/>
        <end position="241"/>
    </location>
</feature>
<keyword evidence="20" id="KW-1185">Reference proteome</keyword>
<evidence type="ECO:0000256" key="13">
    <source>
        <dbReference type="ARBA" id="ARBA00023119"/>
    </source>
</evidence>
<keyword evidence="15" id="KW-1015">Disulfide bond</keyword>
<dbReference type="InterPro" id="IPR016186">
    <property type="entry name" value="C-type_lectin-like/link_sf"/>
</dbReference>
<organism evidence="20 21">
    <name type="scientific">Chrysochloris asiatica</name>
    <name type="common">Cape golden mole</name>
    <dbReference type="NCBI Taxonomy" id="185453"/>
    <lineage>
        <taxon>Eukaryota</taxon>
        <taxon>Metazoa</taxon>
        <taxon>Chordata</taxon>
        <taxon>Craniata</taxon>
        <taxon>Vertebrata</taxon>
        <taxon>Euteleostomi</taxon>
        <taxon>Mammalia</taxon>
        <taxon>Eutheria</taxon>
        <taxon>Afrotheria</taxon>
        <taxon>Chrysochloridae</taxon>
        <taxon>Chrysochlorinae</taxon>
        <taxon>Chrysochloris</taxon>
    </lineage>
</organism>
<evidence type="ECO:0000313" key="21">
    <source>
        <dbReference type="RefSeq" id="XP_006831170.1"/>
    </source>
</evidence>
<evidence type="ECO:0000256" key="8">
    <source>
        <dbReference type="ARBA" id="ARBA00022837"/>
    </source>
</evidence>
<keyword evidence="9" id="KW-0391">Immunity</keyword>
<dbReference type="SMART" id="SM00034">
    <property type="entry name" value="CLECT"/>
    <property type="match status" value="1"/>
</dbReference>
<evidence type="ECO:0000256" key="15">
    <source>
        <dbReference type="ARBA" id="ARBA00023157"/>
    </source>
</evidence>
<dbReference type="FunFam" id="3.10.100.10:FF:000088">
    <property type="entry name" value="Mannose-binding protein A"/>
    <property type="match status" value="1"/>
</dbReference>
<reference evidence="21" key="1">
    <citation type="submission" date="2025-08" db="UniProtKB">
        <authorList>
            <consortium name="RefSeq"/>
        </authorList>
    </citation>
    <scope>IDENTIFICATION</scope>
    <source>
        <tissue evidence="21">Spleen</tissue>
    </source>
</reference>
<keyword evidence="14" id="KW-1018">Complement activation lectin pathway</keyword>
<proteinExistence type="predicted"/>
<keyword evidence="5 18" id="KW-0732">Signal</keyword>
<dbReference type="RefSeq" id="XP_006831170.1">
    <property type="nucleotide sequence ID" value="XM_006831107.1"/>
</dbReference>
<accession>A0A9B0WGB8</accession>
<dbReference type="GO" id="GO:0005615">
    <property type="term" value="C:extracellular space"/>
    <property type="evidence" value="ECO:0007669"/>
    <property type="project" value="TreeGrafter"/>
</dbReference>
<dbReference type="InterPro" id="IPR001304">
    <property type="entry name" value="C-type_lectin-like"/>
</dbReference>
<protein>
    <recommendedName>
        <fullName evidence="2">Mannose-binding protein C</fullName>
    </recommendedName>
</protein>
<dbReference type="AlphaFoldDB" id="A0A9B0WGB8"/>
<feature type="compositionally biased region" description="Low complexity" evidence="17">
    <location>
        <begin position="62"/>
        <end position="72"/>
    </location>
</feature>
<evidence type="ECO:0000256" key="12">
    <source>
        <dbReference type="ARBA" id="ARBA00023054"/>
    </source>
</evidence>